<dbReference type="Gene3D" id="2.130.10.30">
    <property type="entry name" value="Regulator of chromosome condensation 1/beta-lactamase-inhibitor protein II"/>
    <property type="match status" value="1"/>
</dbReference>
<organism evidence="1 2">
    <name type="scientific">Candidatus Minimicrobia naudis</name>
    <dbReference type="NCBI Taxonomy" id="2841263"/>
    <lineage>
        <taxon>Bacteria</taxon>
        <taxon>Candidatus Saccharimonadota</taxon>
        <taxon>Candidatus Saccharimonadota incertae sedis</taxon>
        <taxon>Candidatus Minimicrobia</taxon>
    </lineage>
</organism>
<dbReference type="Pfam" id="PF00415">
    <property type="entry name" value="RCC1"/>
    <property type="match status" value="1"/>
</dbReference>
<keyword evidence="2" id="KW-1185">Reference proteome</keyword>
<dbReference type="InterPro" id="IPR009091">
    <property type="entry name" value="RCC1/BLIP-II"/>
</dbReference>
<dbReference type="Proteomes" id="UP000679129">
    <property type="component" value="Chromosome"/>
</dbReference>
<dbReference type="InterPro" id="IPR000408">
    <property type="entry name" value="Reg_chr_condens"/>
</dbReference>
<evidence type="ECO:0000313" key="2">
    <source>
        <dbReference type="Proteomes" id="UP000679129"/>
    </source>
</evidence>
<dbReference type="EMBL" id="CP076460">
    <property type="protein sequence ID" value="QWQ32116.1"/>
    <property type="molecule type" value="Genomic_DNA"/>
</dbReference>
<protein>
    <submittedName>
        <fullName evidence="1">Uncharacterized protein</fullName>
    </submittedName>
</protein>
<dbReference type="AlphaFoldDB" id="A0A8F1MC08"/>
<dbReference type="KEGG" id="mnd:KOY48_04555"/>
<dbReference type="SUPFAM" id="SSF50985">
    <property type="entry name" value="RCC1/BLIP-II"/>
    <property type="match status" value="1"/>
</dbReference>
<reference evidence="1" key="1">
    <citation type="submission" date="2021-06" db="EMBL/GenBank/DDBJ databases">
        <title>An adapted protocol for Saccharibacteria cultivation: two new species join this phylum of Candidate Phyla Radiations.</title>
        <authorList>
            <person name="Ibrahim A."/>
            <person name="Maatouk M."/>
            <person name="Zgheib R."/>
            <person name="Haddad G."/>
            <person name="Bou Khalil J."/>
            <person name="Raoult D."/>
            <person name="Bittar F."/>
        </authorList>
    </citation>
    <scope>NUCLEOTIDE SEQUENCE</scope>
    <source>
        <strain evidence="1">IHU1</strain>
    </source>
</reference>
<accession>A0A8F1MC08</accession>
<name>A0A8F1MC08_9BACT</name>
<proteinExistence type="predicted"/>
<evidence type="ECO:0000313" key="1">
    <source>
        <dbReference type="EMBL" id="QWQ32116.1"/>
    </source>
</evidence>
<sequence>MIKKIYCWGGNRFGQLGNGSSLAGSYSSVPVEVKVSTSAFAGNTITCNWRNR</sequence>
<gene>
    <name evidence="1" type="ORF">KOY48_04555</name>
</gene>